<dbReference type="SUPFAM" id="SSF89550">
    <property type="entry name" value="PHP domain-like"/>
    <property type="match status" value="1"/>
</dbReference>
<dbReference type="GO" id="GO:0035312">
    <property type="term" value="F:5'-3' DNA exonuclease activity"/>
    <property type="evidence" value="ECO:0007669"/>
    <property type="project" value="TreeGrafter"/>
</dbReference>
<name>A0A1M7Y5Q3_9FIRM</name>
<accession>A0A1M7Y5Q3</accession>
<dbReference type="PANTHER" id="PTHR42924:SF3">
    <property type="entry name" value="POLYMERASE_HISTIDINOL PHOSPHATASE N-TERMINAL DOMAIN-CONTAINING PROTEIN"/>
    <property type="match status" value="1"/>
</dbReference>
<protein>
    <recommendedName>
        <fullName evidence="1">Polymerase/histidinol phosphatase N-terminal domain-containing protein</fullName>
    </recommendedName>
</protein>
<dbReference type="GO" id="GO:0004534">
    <property type="term" value="F:5'-3' RNA exonuclease activity"/>
    <property type="evidence" value="ECO:0007669"/>
    <property type="project" value="TreeGrafter"/>
</dbReference>
<dbReference type="Pfam" id="PF02811">
    <property type="entry name" value="PHP"/>
    <property type="match status" value="1"/>
</dbReference>
<dbReference type="InterPro" id="IPR052018">
    <property type="entry name" value="PHP_domain"/>
</dbReference>
<evidence type="ECO:0000259" key="1">
    <source>
        <dbReference type="SMART" id="SM00481"/>
    </source>
</evidence>
<evidence type="ECO:0000313" key="3">
    <source>
        <dbReference type="Proteomes" id="UP000184612"/>
    </source>
</evidence>
<dbReference type="EMBL" id="FRFD01000004">
    <property type="protein sequence ID" value="SHO47612.1"/>
    <property type="molecule type" value="Genomic_DNA"/>
</dbReference>
<dbReference type="InterPro" id="IPR003141">
    <property type="entry name" value="Pol/His_phosphatase_N"/>
</dbReference>
<gene>
    <name evidence="2" type="ORF">SAMN02745217_01592</name>
</gene>
<reference evidence="2 3" key="1">
    <citation type="submission" date="2016-12" db="EMBL/GenBank/DDBJ databases">
        <authorList>
            <person name="Song W.-J."/>
            <person name="Kurnit D.M."/>
        </authorList>
    </citation>
    <scope>NUCLEOTIDE SEQUENCE [LARGE SCALE GENOMIC DNA]</scope>
    <source>
        <strain evidence="2 3">DSM 12503</strain>
    </source>
</reference>
<sequence>MRGTMRNYLLKQQKNSYKANLHCHTTWSDGQLSASEIKEAYKANGYQIVAFTDHRMYSWHRELDDENFLALAAMEVDINDKFRVPGDFSQVKTWHMNVYDRTPWVRAINKENSKGFDEYREFTKALLPVQDYKNMDEINRYINVMNENGFLVCYNHPYWSLQDVTEYSKLKGIWGMEIYNYGCEHDGLYGYHPQAYDEMLRAGILCKCVATDDNHNSYPFGHPLCDSFGGCIRINADELSYNAVMEALISGNFYSVINHTEGGSFGSHAGPEINEVYIEDGTLFIKTSPVKKIYVMTQGRNCLKSVAGNEETITCAAFTLKGNEGYIRISIMDETGLRADSNVYCIKEKDYAGGD</sequence>
<keyword evidence="3" id="KW-1185">Reference proteome</keyword>
<proteinExistence type="predicted"/>
<evidence type="ECO:0000313" key="2">
    <source>
        <dbReference type="EMBL" id="SHO47612.1"/>
    </source>
</evidence>
<dbReference type="PANTHER" id="PTHR42924">
    <property type="entry name" value="EXONUCLEASE"/>
    <property type="match status" value="1"/>
</dbReference>
<dbReference type="AlphaFoldDB" id="A0A1M7Y5Q3"/>
<organism evidence="2 3">
    <name type="scientific">Anaerocolumna xylanovorans DSM 12503</name>
    <dbReference type="NCBI Taxonomy" id="1121345"/>
    <lineage>
        <taxon>Bacteria</taxon>
        <taxon>Bacillati</taxon>
        <taxon>Bacillota</taxon>
        <taxon>Clostridia</taxon>
        <taxon>Lachnospirales</taxon>
        <taxon>Lachnospiraceae</taxon>
        <taxon>Anaerocolumna</taxon>
    </lineage>
</organism>
<dbReference type="InterPro" id="IPR004013">
    <property type="entry name" value="PHP_dom"/>
</dbReference>
<dbReference type="Proteomes" id="UP000184612">
    <property type="component" value="Unassembled WGS sequence"/>
</dbReference>
<dbReference type="SMART" id="SM00481">
    <property type="entry name" value="POLIIIAc"/>
    <property type="match status" value="1"/>
</dbReference>
<dbReference type="Gene3D" id="3.20.20.140">
    <property type="entry name" value="Metal-dependent hydrolases"/>
    <property type="match status" value="1"/>
</dbReference>
<dbReference type="STRING" id="1121345.SAMN02745217_01592"/>
<dbReference type="InterPro" id="IPR016195">
    <property type="entry name" value="Pol/histidinol_Pase-like"/>
</dbReference>
<feature type="domain" description="Polymerase/histidinol phosphatase N-terminal" evidence="1">
    <location>
        <begin position="19"/>
        <end position="80"/>
    </location>
</feature>